<feature type="domain" description="Ig-like" evidence="12">
    <location>
        <begin position="264"/>
        <end position="354"/>
    </location>
</feature>
<dbReference type="Proteomes" id="UP001295444">
    <property type="component" value="Chromosome 03"/>
</dbReference>
<evidence type="ECO:0000256" key="9">
    <source>
        <dbReference type="ARBA" id="ARBA00023180"/>
    </source>
</evidence>
<evidence type="ECO:0000256" key="10">
    <source>
        <dbReference type="ARBA" id="ARBA00023319"/>
    </source>
</evidence>
<dbReference type="PANTHER" id="PTHR25466">
    <property type="entry name" value="T-LYMPHOCYTE ACTIVATION ANTIGEN"/>
    <property type="match status" value="1"/>
</dbReference>
<dbReference type="GO" id="GO:0009897">
    <property type="term" value="C:external side of plasma membrane"/>
    <property type="evidence" value="ECO:0007669"/>
    <property type="project" value="TreeGrafter"/>
</dbReference>
<comment type="subcellular location">
    <subcellularLocation>
        <location evidence="1">Cell membrane</location>
        <topology evidence="1">Single-pass type I membrane protein</topology>
    </subcellularLocation>
</comment>
<evidence type="ECO:0000256" key="11">
    <source>
        <dbReference type="SAM" id="Phobius"/>
    </source>
</evidence>
<evidence type="ECO:0000256" key="2">
    <source>
        <dbReference type="ARBA" id="ARBA00022475"/>
    </source>
</evidence>
<dbReference type="GO" id="GO:0042102">
    <property type="term" value="P:positive regulation of T cell proliferation"/>
    <property type="evidence" value="ECO:0007669"/>
    <property type="project" value="TreeGrafter"/>
</dbReference>
<dbReference type="GO" id="GO:0031295">
    <property type="term" value="P:T cell costimulation"/>
    <property type="evidence" value="ECO:0007669"/>
    <property type="project" value="TreeGrafter"/>
</dbReference>
<evidence type="ECO:0000256" key="7">
    <source>
        <dbReference type="ARBA" id="ARBA00023157"/>
    </source>
</evidence>
<name>A0AAD1RIQ4_PELCU</name>
<protein>
    <submittedName>
        <fullName evidence="13">Sialic acid-binding Ig-like lectin 14</fullName>
    </submittedName>
</protein>
<organism evidence="13 14">
    <name type="scientific">Pelobates cultripes</name>
    <name type="common">Western spadefoot toad</name>
    <dbReference type="NCBI Taxonomy" id="61616"/>
    <lineage>
        <taxon>Eukaryota</taxon>
        <taxon>Metazoa</taxon>
        <taxon>Chordata</taxon>
        <taxon>Craniata</taxon>
        <taxon>Vertebrata</taxon>
        <taxon>Euteleostomi</taxon>
        <taxon>Amphibia</taxon>
        <taxon>Batrachia</taxon>
        <taxon>Anura</taxon>
        <taxon>Pelobatoidea</taxon>
        <taxon>Pelobatidae</taxon>
        <taxon>Pelobates</taxon>
    </lineage>
</organism>
<keyword evidence="5 11" id="KW-1133">Transmembrane helix</keyword>
<dbReference type="InterPro" id="IPR003599">
    <property type="entry name" value="Ig_sub"/>
</dbReference>
<sequence>MTESPLPTLNVLCSITGIWKVFSEDRCVYQPETIRVSEGGSVTIPCTYSSSKYEYETVKYSFSWGESSNTYCSNNKTIYIANETSTHNKYQGRLFRNSDGNSESLTIHGLRRTDGPVICCVIIQTRVRHAPYTWRNLYGTSLLFTDELWVDQLHAIPAILGENITIPCYIHYAPWTRMRVHQVIWRKAANCFALNHTDIHTMNISDSTNQQFPLVNYASDLSLRIHNIQKEDENFYCCIARTTQGTFSMKQGTELVIKDTVSTPGLKVTQPEYSMIHKGGSATINCSFNIPQDRHILYISVYWRVDSLQGMYAIHPSEDMIDPRYRGRTTLNGKVDLHISNVQSEDSTLYYCIVMLTLCAKPHIYKSVIEHGQGTRLTVSDLSNNLSESQTEINSVQTLHIILTIRLIVFGIIIVCGILGYRHVRKLIIS</sequence>
<feature type="domain" description="Ig-like" evidence="12">
    <location>
        <begin position="7"/>
        <end position="122"/>
    </location>
</feature>
<dbReference type="GO" id="GO:0042130">
    <property type="term" value="P:negative regulation of T cell proliferation"/>
    <property type="evidence" value="ECO:0007669"/>
    <property type="project" value="TreeGrafter"/>
</dbReference>
<keyword evidence="7" id="KW-1015">Disulfide bond</keyword>
<evidence type="ECO:0000256" key="4">
    <source>
        <dbReference type="ARBA" id="ARBA00022729"/>
    </source>
</evidence>
<dbReference type="Gene3D" id="2.60.40.10">
    <property type="entry name" value="Immunoglobulins"/>
    <property type="match status" value="3"/>
</dbReference>
<evidence type="ECO:0000256" key="6">
    <source>
        <dbReference type="ARBA" id="ARBA00023136"/>
    </source>
</evidence>
<evidence type="ECO:0000313" key="13">
    <source>
        <dbReference type="EMBL" id="CAH2272603.1"/>
    </source>
</evidence>
<evidence type="ECO:0000256" key="3">
    <source>
        <dbReference type="ARBA" id="ARBA00022692"/>
    </source>
</evidence>
<keyword evidence="2" id="KW-1003">Cell membrane</keyword>
<dbReference type="InterPro" id="IPR036179">
    <property type="entry name" value="Ig-like_dom_sf"/>
</dbReference>
<feature type="transmembrane region" description="Helical" evidence="11">
    <location>
        <begin position="399"/>
        <end position="421"/>
    </location>
</feature>
<dbReference type="Pfam" id="PF07686">
    <property type="entry name" value="V-set"/>
    <property type="match status" value="2"/>
</dbReference>
<keyword evidence="9" id="KW-0325">Glycoprotein</keyword>
<evidence type="ECO:0000256" key="8">
    <source>
        <dbReference type="ARBA" id="ARBA00023170"/>
    </source>
</evidence>
<evidence type="ECO:0000256" key="1">
    <source>
        <dbReference type="ARBA" id="ARBA00004251"/>
    </source>
</evidence>
<evidence type="ECO:0000313" key="14">
    <source>
        <dbReference type="Proteomes" id="UP001295444"/>
    </source>
</evidence>
<dbReference type="SUPFAM" id="SSF48726">
    <property type="entry name" value="Immunoglobulin"/>
    <property type="match status" value="3"/>
</dbReference>
<dbReference type="InterPro" id="IPR013106">
    <property type="entry name" value="Ig_V-set"/>
</dbReference>
<dbReference type="PANTHER" id="PTHR25466:SF2">
    <property type="entry name" value="T-LYMPHOCYTE ACTIVATION ANTIGEN CD86"/>
    <property type="match status" value="1"/>
</dbReference>
<accession>A0AAD1RIQ4</accession>
<feature type="domain" description="Ig-like" evidence="12">
    <location>
        <begin position="161"/>
        <end position="248"/>
    </location>
</feature>
<keyword evidence="8" id="KW-0675">Receptor</keyword>
<dbReference type="SMART" id="SM00409">
    <property type="entry name" value="IG"/>
    <property type="match status" value="3"/>
</dbReference>
<dbReference type="InterPro" id="IPR013783">
    <property type="entry name" value="Ig-like_fold"/>
</dbReference>
<keyword evidence="14" id="KW-1185">Reference proteome</keyword>
<dbReference type="EMBL" id="OW240914">
    <property type="protein sequence ID" value="CAH2272603.1"/>
    <property type="molecule type" value="Genomic_DNA"/>
</dbReference>
<evidence type="ECO:0000259" key="12">
    <source>
        <dbReference type="PROSITE" id="PS50835"/>
    </source>
</evidence>
<proteinExistence type="predicted"/>
<dbReference type="AlphaFoldDB" id="A0AAD1RIQ4"/>
<dbReference type="GO" id="GO:0071222">
    <property type="term" value="P:cellular response to lipopolysaccharide"/>
    <property type="evidence" value="ECO:0007669"/>
    <property type="project" value="TreeGrafter"/>
</dbReference>
<reference evidence="13" key="1">
    <citation type="submission" date="2022-03" db="EMBL/GenBank/DDBJ databases">
        <authorList>
            <person name="Alioto T."/>
            <person name="Alioto T."/>
            <person name="Gomez Garrido J."/>
        </authorList>
    </citation>
    <scope>NUCLEOTIDE SEQUENCE</scope>
</reference>
<evidence type="ECO:0000256" key="5">
    <source>
        <dbReference type="ARBA" id="ARBA00022989"/>
    </source>
</evidence>
<gene>
    <name evidence="13" type="ORF">PECUL_23A011211</name>
</gene>
<keyword evidence="10" id="KW-0393">Immunoglobulin domain</keyword>
<keyword evidence="4" id="KW-0732">Signal</keyword>
<dbReference type="InterPro" id="IPR007110">
    <property type="entry name" value="Ig-like_dom"/>
</dbReference>
<dbReference type="PROSITE" id="PS50835">
    <property type="entry name" value="IG_LIKE"/>
    <property type="match status" value="3"/>
</dbReference>
<dbReference type="InterPro" id="IPR051713">
    <property type="entry name" value="T-cell_Activation_Regulation"/>
</dbReference>
<keyword evidence="3 11" id="KW-0812">Transmembrane</keyword>
<keyword evidence="6 11" id="KW-0472">Membrane</keyword>
<dbReference type="GO" id="GO:0006955">
    <property type="term" value="P:immune response"/>
    <property type="evidence" value="ECO:0007669"/>
    <property type="project" value="TreeGrafter"/>
</dbReference>
<dbReference type="GO" id="GO:0007166">
    <property type="term" value="P:cell surface receptor signaling pathway"/>
    <property type="evidence" value="ECO:0007669"/>
    <property type="project" value="TreeGrafter"/>
</dbReference>